<accession>A0A8J9VWK0</accession>
<dbReference type="OrthoDB" id="412814at2759"/>
<gene>
    <name evidence="1" type="ORF">BINO364_LOCUS6482</name>
</gene>
<dbReference type="AlphaFoldDB" id="A0A8J9VWK0"/>
<dbReference type="EMBL" id="OV170234">
    <property type="protein sequence ID" value="CAH0720222.1"/>
    <property type="molecule type" value="Genomic_DNA"/>
</dbReference>
<protein>
    <submittedName>
        <fullName evidence="1">Uncharacterized protein</fullName>
    </submittedName>
</protein>
<sequence length="73" mass="7848">MSLRLANCAGDIIELKCTRRHNVHSLFLSLSYSGGTTIRHDRAITESGPGDGDCALRAAPAPACDRIPVHSHH</sequence>
<proteinExistence type="predicted"/>
<keyword evidence="2" id="KW-1185">Reference proteome</keyword>
<organism evidence="1 2">
    <name type="scientific">Brenthis ino</name>
    <name type="common">lesser marbled fritillary</name>
    <dbReference type="NCBI Taxonomy" id="405034"/>
    <lineage>
        <taxon>Eukaryota</taxon>
        <taxon>Metazoa</taxon>
        <taxon>Ecdysozoa</taxon>
        <taxon>Arthropoda</taxon>
        <taxon>Hexapoda</taxon>
        <taxon>Insecta</taxon>
        <taxon>Pterygota</taxon>
        <taxon>Neoptera</taxon>
        <taxon>Endopterygota</taxon>
        <taxon>Lepidoptera</taxon>
        <taxon>Glossata</taxon>
        <taxon>Ditrysia</taxon>
        <taxon>Papilionoidea</taxon>
        <taxon>Nymphalidae</taxon>
        <taxon>Heliconiinae</taxon>
        <taxon>Argynnini</taxon>
        <taxon>Brenthis</taxon>
    </lineage>
</organism>
<feature type="non-terminal residue" evidence="1">
    <location>
        <position position="73"/>
    </location>
</feature>
<evidence type="ECO:0000313" key="2">
    <source>
        <dbReference type="Proteomes" id="UP000838878"/>
    </source>
</evidence>
<name>A0A8J9VWK0_9NEOP</name>
<reference evidence="1" key="1">
    <citation type="submission" date="2021-12" db="EMBL/GenBank/DDBJ databases">
        <authorList>
            <person name="Martin H S."/>
        </authorList>
    </citation>
    <scope>NUCLEOTIDE SEQUENCE</scope>
</reference>
<evidence type="ECO:0000313" key="1">
    <source>
        <dbReference type="EMBL" id="CAH0720222.1"/>
    </source>
</evidence>
<dbReference type="Proteomes" id="UP000838878">
    <property type="component" value="Chromosome 14"/>
</dbReference>